<feature type="domain" description="Mur ligase central" evidence="12">
    <location>
        <begin position="120"/>
        <end position="308"/>
    </location>
</feature>
<dbReference type="InterPro" id="IPR004101">
    <property type="entry name" value="Mur_ligase_C"/>
</dbReference>
<dbReference type="PROSITE" id="PS01011">
    <property type="entry name" value="FOLYLPOLYGLU_SYNT_1"/>
    <property type="match status" value="1"/>
</dbReference>
<dbReference type="Gene3D" id="3.40.50.720">
    <property type="entry name" value="NAD(P)-binding Rossmann-like Domain"/>
    <property type="match status" value="1"/>
</dbReference>
<dbReference type="Proteomes" id="UP000199032">
    <property type="component" value="Unassembled WGS sequence"/>
</dbReference>
<dbReference type="EC" id="6.3.2.9" evidence="9 10"/>
<dbReference type="STRING" id="1742972.COMA1_11732"/>
<evidence type="ECO:0000259" key="12">
    <source>
        <dbReference type="Pfam" id="PF08245"/>
    </source>
</evidence>
<keyword evidence="9 10" id="KW-0573">Peptidoglycan synthesis</keyword>
<dbReference type="GO" id="GO:0005524">
    <property type="term" value="F:ATP binding"/>
    <property type="evidence" value="ECO:0007669"/>
    <property type="project" value="UniProtKB-UniRule"/>
</dbReference>
<dbReference type="EMBL" id="CZQA01000001">
    <property type="protein sequence ID" value="CUS34488.1"/>
    <property type="molecule type" value="Genomic_DNA"/>
</dbReference>
<accession>A0A0S4LD42</accession>
<dbReference type="GO" id="GO:0051301">
    <property type="term" value="P:cell division"/>
    <property type="evidence" value="ECO:0007669"/>
    <property type="project" value="UniProtKB-KW"/>
</dbReference>
<dbReference type="Pfam" id="PF02875">
    <property type="entry name" value="Mur_ligase_C"/>
    <property type="match status" value="1"/>
</dbReference>
<keyword evidence="7 9" id="KW-0067">ATP-binding</keyword>
<dbReference type="InterPro" id="IPR036615">
    <property type="entry name" value="Mur_ligase_C_dom_sf"/>
</dbReference>
<keyword evidence="3 9" id="KW-0963">Cytoplasm</keyword>
<name>A0A0S4LD42_9BACT</name>
<dbReference type="InterPro" id="IPR005762">
    <property type="entry name" value="MurD"/>
</dbReference>
<dbReference type="Gene3D" id="3.40.1190.10">
    <property type="entry name" value="Mur-like, catalytic domain"/>
    <property type="match status" value="1"/>
</dbReference>
<reference evidence="13 14" key="1">
    <citation type="submission" date="2015-10" db="EMBL/GenBank/DDBJ databases">
        <authorList>
            <person name="Gilbert D.G."/>
        </authorList>
    </citation>
    <scope>NUCLEOTIDE SEQUENCE [LARGE SCALE GENOMIC DNA]</scope>
    <source>
        <strain evidence="13">COMA1</strain>
    </source>
</reference>
<evidence type="ECO:0000256" key="1">
    <source>
        <dbReference type="ARBA" id="ARBA00004496"/>
    </source>
</evidence>
<dbReference type="OrthoDB" id="9809796at2"/>
<evidence type="ECO:0000256" key="10">
    <source>
        <dbReference type="RuleBase" id="RU003664"/>
    </source>
</evidence>
<keyword evidence="9 10" id="KW-0961">Cell wall biogenesis/degradation</keyword>
<dbReference type="InterPro" id="IPR013221">
    <property type="entry name" value="Mur_ligase_cen"/>
</dbReference>
<keyword evidence="8 9" id="KW-0131">Cell cycle</keyword>
<proteinExistence type="inferred from homology"/>
<dbReference type="SUPFAM" id="SSF53623">
    <property type="entry name" value="MurD-like peptide ligases, catalytic domain"/>
    <property type="match status" value="1"/>
</dbReference>
<dbReference type="PANTHER" id="PTHR43692">
    <property type="entry name" value="UDP-N-ACETYLMURAMOYLALANINE--D-GLUTAMATE LIGASE"/>
    <property type="match status" value="1"/>
</dbReference>
<dbReference type="Pfam" id="PF21799">
    <property type="entry name" value="MurD-like_N"/>
    <property type="match status" value="1"/>
</dbReference>
<dbReference type="AlphaFoldDB" id="A0A0S4LD42"/>
<dbReference type="GO" id="GO:0004326">
    <property type="term" value="F:tetrahydrofolylpolyglutamate synthase activity"/>
    <property type="evidence" value="ECO:0007669"/>
    <property type="project" value="InterPro"/>
</dbReference>
<keyword evidence="9 10" id="KW-0133">Cell shape</keyword>
<sequence length="469" mass="50677">MVGLDMTQLEGRRVAVVGLARSGVAAAHLLQAVGAVVTVADRKDRAELQGVLKTIEESGIDVALGSGYETALTTAELVVISPGVPYRMEALERIRRRGVKVISELDLASRFMPVPILALTGTNGKSTTVTMIGKMLQASGKQVFVGGNLGTAFSEAALQSLRAMKEGRACPYDAAVVEVSSFQLETVEQFHPWIAAILNVTVDHQDRYESIAEYIAAKNRIFENQTSSDVALFNLDDPRVSALRHSVKARTFGFTRRPPLPPDLAGGTYLEHGRIMTAIDGQAREVCLRSELKTIGDHNVENAMVAATYALLSGCHLDDVRRVLREFPGLEHALEVVRDRRGVRFINDSKGTNVDATLKALHSIDQPIWLIAGGRDKGGDFSRLAPAIRQRVKRLLLIGEAAPLIADAVQGYGAIDWPKSLQEAVELASLGASSGDVVLMSPACASFDMFADYQDRGRQFKSAVQSLSA</sequence>
<dbReference type="SUPFAM" id="SSF53244">
    <property type="entry name" value="MurD-like peptide ligases, peptide-binding domain"/>
    <property type="match status" value="1"/>
</dbReference>
<dbReference type="GO" id="GO:0008360">
    <property type="term" value="P:regulation of cell shape"/>
    <property type="evidence" value="ECO:0007669"/>
    <property type="project" value="UniProtKB-KW"/>
</dbReference>
<evidence type="ECO:0000256" key="3">
    <source>
        <dbReference type="ARBA" id="ARBA00022490"/>
    </source>
</evidence>
<dbReference type="NCBIfam" id="TIGR01087">
    <property type="entry name" value="murD"/>
    <property type="match status" value="1"/>
</dbReference>
<dbReference type="InterPro" id="IPR018109">
    <property type="entry name" value="Folylpolyglutamate_synth_CS"/>
</dbReference>
<keyword evidence="14" id="KW-1185">Reference proteome</keyword>
<evidence type="ECO:0000256" key="6">
    <source>
        <dbReference type="ARBA" id="ARBA00022741"/>
    </source>
</evidence>
<evidence type="ECO:0000313" key="14">
    <source>
        <dbReference type="Proteomes" id="UP000199032"/>
    </source>
</evidence>
<feature type="domain" description="Mur ligase C-terminal" evidence="11">
    <location>
        <begin position="334"/>
        <end position="444"/>
    </location>
</feature>
<dbReference type="Pfam" id="PF08245">
    <property type="entry name" value="Mur_ligase_M"/>
    <property type="match status" value="1"/>
</dbReference>
<evidence type="ECO:0000259" key="11">
    <source>
        <dbReference type="Pfam" id="PF02875"/>
    </source>
</evidence>
<evidence type="ECO:0000256" key="9">
    <source>
        <dbReference type="HAMAP-Rule" id="MF_00639"/>
    </source>
</evidence>
<dbReference type="GO" id="GO:0009252">
    <property type="term" value="P:peptidoglycan biosynthetic process"/>
    <property type="evidence" value="ECO:0007669"/>
    <property type="project" value="UniProtKB-UniRule"/>
</dbReference>
<dbReference type="GO" id="GO:0071555">
    <property type="term" value="P:cell wall organization"/>
    <property type="evidence" value="ECO:0007669"/>
    <property type="project" value="UniProtKB-KW"/>
</dbReference>
<keyword evidence="6 9" id="KW-0547">Nucleotide-binding</keyword>
<dbReference type="HAMAP" id="MF_00639">
    <property type="entry name" value="MurD"/>
    <property type="match status" value="1"/>
</dbReference>
<comment type="pathway">
    <text evidence="2 9 10">Cell wall biogenesis; peptidoglycan biosynthesis.</text>
</comment>
<dbReference type="SUPFAM" id="SSF51984">
    <property type="entry name" value="MurCD N-terminal domain"/>
    <property type="match status" value="1"/>
</dbReference>
<evidence type="ECO:0000256" key="7">
    <source>
        <dbReference type="ARBA" id="ARBA00022840"/>
    </source>
</evidence>
<comment type="subcellular location">
    <subcellularLocation>
        <location evidence="1 9 10">Cytoplasm</location>
    </subcellularLocation>
</comment>
<feature type="binding site" evidence="9">
    <location>
        <begin position="121"/>
        <end position="127"/>
    </location>
    <ligand>
        <name>ATP</name>
        <dbReference type="ChEBI" id="CHEBI:30616"/>
    </ligand>
</feature>
<dbReference type="GO" id="GO:0008764">
    <property type="term" value="F:UDP-N-acetylmuramoylalanine-D-glutamate ligase activity"/>
    <property type="evidence" value="ECO:0007669"/>
    <property type="project" value="UniProtKB-UniRule"/>
</dbReference>
<organism evidence="13 14">
    <name type="scientific">Candidatus Nitrospira nitrosa</name>
    <dbReference type="NCBI Taxonomy" id="1742972"/>
    <lineage>
        <taxon>Bacteria</taxon>
        <taxon>Pseudomonadati</taxon>
        <taxon>Nitrospirota</taxon>
        <taxon>Nitrospiria</taxon>
        <taxon>Nitrospirales</taxon>
        <taxon>Nitrospiraceae</taxon>
        <taxon>Nitrospira</taxon>
    </lineage>
</organism>
<comment type="function">
    <text evidence="9 10">Cell wall formation. Catalyzes the addition of glutamate to the nucleotide precursor UDP-N-acetylmuramoyl-L-alanine (UMA).</text>
</comment>
<dbReference type="UniPathway" id="UPA00219"/>
<dbReference type="Gene3D" id="3.90.190.20">
    <property type="entry name" value="Mur ligase, C-terminal domain"/>
    <property type="match status" value="1"/>
</dbReference>
<evidence type="ECO:0000256" key="8">
    <source>
        <dbReference type="ARBA" id="ARBA00023306"/>
    </source>
</evidence>
<dbReference type="InterPro" id="IPR036565">
    <property type="entry name" value="Mur-like_cat_sf"/>
</dbReference>
<evidence type="ECO:0000256" key="4">
    <source>
        <dbReference type="ARBA" id="ARBA00022598"/>
    </source>
</evidence>
<evidence type="ECO:0000256" key="2">
    <source>
        <dbReference type="ARBA" id="ARBA00004752"/>
    </source>
</evidence>
<comment type="catalytic activity">
    <reaction evidence="9 10">
        <text>UDP-N-acetyl-alpha-D-muramoyl-L-alanine + D-glutamate + ATP = UDP-N-acetyl-alpha-D-muramoyl-L-alanyl-D-glutamate + ADP + phosphate + H(+)</text>
        <dbReference type="Rhea" id="RHEA:16429"/>
        <dbReference type="ChEBI" id="CHEBI:15378"/>
        <dbReference type="ChEBI" id="CHEBI:29986"/>
        <dbReference type="ChEBI" id="CHEBI:30616"/>
        <dbReference type="ChEBI" id="CHEBI:43474"/>
        <dbReference type="ChEBI" id="CHEBI:83898"/>
        <dbReference type="ChEBI" id="CHEBI:83900"/>
        <dbReference type="ChEBI" id="CHEBI:456216"/>
        <dbReference type="EC" id="6.3.2.9"/>
    </reaction>
</comment>
<gene>
    <name evidence="9 13" type="primary">murD</name>
    <name evidence="13" type="ORF">COMA1_11732</name>
</gene>
<keyword evidence="4 9" id="KW-0436">Ligase</keyword>
<protein>
    <recommendedName>
        <fullName evidence="9 10">UDP-N-acetylmuramoylalanine--D-glutamate ligase</fullName>
        <ecNumber evidence="9 10">6.3.2.9</ecNumber>
    </recommendedName>
    <alternativeName>
        <fullName evidence="9">D-glutamic acid-adding enzyme</fullName>
    </alternativeName>
    <alternativeName>
        <fullName evidence="9">UDP-N-acetylmuramoyl-L-alanyl-D-glutamate synthetase</fullName>
    </alternativeName>
</protein>
<evidence type="ECO:0000256" key="5">
    <source>
        <dbReference type="ARBA" id="ARBA00022618"/>
    </source>
</evidence>
<dbReference type="PANTHER" id="PTHR43692:SF1">
    <property type="entry name" value="UDP-N-ACETYLMURAMOYLALANINE--D-GLUTAMATE LIGASE"/>
    <property type="match status" value="1"/>
</dbReference>
<keyword evidence="5 9" id="KW-0132">Cell division</keyword>
<evidence type="ECO:0000313" key="13">
    <source>
        <dbReference type="EMBL" id="CUS34488.1"/>
    </source>
</evidence>
<dbReference type="GO" id="GO:0005737">
    <property type="term" value="C:cytoplasm"/>
    <property type="evidence" value="ECO:0007669"/>
    <property type="project" value="UniProtKB-SubCell"/>
</dbReference>
<comment type="similarity">
    <text evidence="9">Belongs to the MurCDEF family.</text>
</comment>